<dbReference type="Proteomes" id="UP000242246">
    <property type="component" value="Unassembled WGS sequence"/>
</dbReference>
<evidence type="ECO:0000313" key="2">
    <source>
        <dbReference type="Proteomes" id="UP000242246"/>
    </source>
</evidence>
<comment type="caution">
    <text evidence="1">The sequence shown here is derived from an EMBL/GenBank/DDBJ whole genome shotgun (WGS) entry which is preliminary data.</text>
</comment>
<proteinExistence type="predicted"/>
<name>A0A2A5S365_9LACT</name>
<dbReference type="AlphaFoldDB" id="A0A2A5S365"/>
<evidence type="ECO:0000313" key="1">
    <source>
        <dbReference type="EMBL" id="PCS07890.1"/>
    </source>
</evidence>
<dbReference type="STRING" id="1348632.GCA_001591745_01636"/>
<reference evidence="1 2" key="1">
    <citation type="submission" date="2014-12" db="EMBL/GenBank/DDBJ databases">
        <title>Draft genome sequences of 10 type strains of Lactococcus.</title>
        <authorList>
            <person name="Sun Z."/>
            <person name="Zhong Z."/>
            <person name="Liu W."/>
            <person name="Zhang W."/>
            <person name="Zhang H."/>
        </authorList>
    </citation>
    <scope>NUCLEOTIDE SEQUENCE [LARGE SCALE GENOMIC DNA]</scope>
    <source>
        <strain evidence="1 2">DSM 20686</strain>
    </source>
</reference>
<sequence>MMDKLEFVLAHFTEERVYHNGEYYRLKKFDNDTYELEVSISGACGTFESHPAIKFKLMPESNQVLFLSYRDVVVNPMKSFKPESEAELDFVRLAFEQLVDKCDQVKSSS</sequence>
<accession>A0A2A5S365</accession>
<dbReference type="OrthoDB" id="2223244at2"/>
<gene>
    <name evidence="1" type="ORF">RU87_GL000626</name>
</gene>
<dbReference type="EMBL" id="JXJX01000002">
    <property type="protein sequence ID" value="PCS07890.1"/>
    <property type="molecule type" value="Genomic_DNA"/>
</dbReference>
<organism evidence="1 2">
    <name type="scientific">Pseudolactococcus plantarum</name>
    <dbReference type="NCBI Taxonomy" id="1365"/>
    <lineage>
        <taxon>Bacteria</taxon>
        <taxon>Bacillati</taxon>
        <taxon>Bacillota</taxon>
        <taxon>Bacilli</taxon>
        <taxon>Lactobacillales</taxon>
        <taxon>Streptococcaceae</taxon>
        <taxon>Pseudolactococcus</taxon>
    </lineage>
</organism>
<keyword evidence="2" id="KW-1185">Reference proteome</keyword>
<protein>
    <submittedName>
        <fullName evidence="1">Uncharacterized protein</fullName>
    </submittedName>
</protein>